<sequence>MDLFLGKVLVKNNRDRDELDTEREIIMKLQNRITMLFFGSGDCERCQDFTPTLKDFYKRLMDSFYMERASQLVLIYVSLDTSEDQQDKLLKKLPKWCLFLHHNDPYKKELGLRFEVQEIPTVVVLRPDCSVLLPNAVSEICELGIDCFRRWQEAAEVIDNNFEMNVEFDDKKMRSLTDPIRKLKYKVEKKKKKRWFLGGWGGHDDDGDEEEQNGDVYDKGDFKGPWE</sequence>
<gene>
    <name evidence="4" type="primary">LOC116219386</name>
</gene>
<dbReference type="PANTHER" id="PTHR47109">
    <property type="entry name" value="NUCLEOREDOXIN-LIKE PROTEIN 1"/>
    <property type="match status" value="1"/>
</dbReference>
<feature type="compositionally biased region" description="Basic and acidic residues" evidence="1">
    <location>
        <begin position="216"/>
        <end position="227"/>
    </location>
</feature>
<dbReference type="GeneID" id="116219386"/>
<dbReference type="SUPFAM" id="SSF52833">
    <property type="entry name" value="Thioredoxin-like"/>
    <property type="match status" value="1"/>
</dbReference>
<dbReference type="InterPro" id="IPR036249">
    <property type="entry name" value="Thioredoxin-like_sf"/>
</dbReference>
<evidence type="ECO:0000256" key="1">
    <source>
        <dbReference type="SAM" id="MobiDB-lite"/>
    </source>
</evidence>
<evidence type="ECO:0000259" key="2">
    <source>
        <dbReference type="Pfam" id="PF13905"/>
    </source>
</evidence>
<feature type="domain" description="Thioredoxin-like fold" evidence="2">
    <location>
        <begin position="31"/>
        <end position="131"/>
    </location>
</feature>
<reference evidence="4" key="1">
    <citation type="submission" date="2025-08" db="UniProtKB">
        <authorList>
            <consortium name="RefSeq"/>
        </authorList>
    </citation>
    <scope>IDENTIFICATION</scope>
</reference>
<keyword evidence="3" id="KW-1185">Reference proteome</keyword>
<dbReference type="GO" id="GO:0045494">
    <property type="term" value="P:photoreceptor cell maintenance"/>
    <property type="evidence" value="ECO:0007669"/>
    <property type="project" value="InterPro"/>
</dbReference>
<dbReference type="OrthoDB" id="189920at2759"/>
<dbReference type="InterPro" id="IPR012336">
    <property type="entry name" value="Thioredoxin-like_fold"/>
</dbReference>
<protein>
    <submittedName>
        <fullName evidence="4">Nucleoredoxin-like protein 1</fullName>
    </submittedName>
</protein>
<dbReference type="Gene3D" id="3.40.30.10">
    <property type="entry name" value="Glutaredoxin"/>
    <property type="match status" value="1"/>
</dbReference>
<dbReference type="AlphaFoldDB" id="A0A6P8F5Y7"/>
<evidence type="ECO:0000313" key="3">
    <source>
        <dbReference type="Proteomes" id="UP000515152"/>
    </source>
</evidence>
<name>A0A6P8F5Y7_CLUHA</name>
<dbReference type="PANTHER" id="PTHR47109:SF1">
    <property type="entry name" value="NUCLEOREDOXIN-LIKE PROTEIN 1"/>
    <property type="match status" value="1"/>
</dbReference>
<dbReference type="RefSeq" id="XP_031418557.1">
    <property type="nucleotide sequence ID" value="XM_031562697.1"/>
</dbReference>
<dbReference type="Pfam" id="PF13905">
    <property type="entry name" value="Thioredoxin_8"/>
    <property type="match status" value="1"/>
</dbReference>
<dbReference type="Proteomes" id="UP000515152">
    <property type="component" value="Chromosome 24"/>
</dbReference>
<evidence type="ECO:0000313" key="4">
    <source>
        <dbReference type="RefSeq" id="XP_031418557.1"/>
    </source>
</evidence>
<dbReference type="GO" id="GO:0005739">
    <property type="term" value="C:mitochondrion"/>
    <property type="evidence" value="ECO:0007669"/>
    <property type="project" value="TreeGrafter"/>
</dbReference>
<dbReference type="InterPro" id="IPR029520">
    <property type="entry name" value="RdCVF"/>
</dbReference>
<feature type="region of interest" description="Disordered" evidence="1">
    <location>
        <begin position="197"/>
        <end position="227"/>
    </location>
</feature>
<proteinExistence type="predicted"/>
<organism evidence="3 4">
    <name type="scientific">Clupea harengus</name>
    <name type="common">Atlantic herring</name>
    <dbReference type="NCBI Taxonomy" id="7950"/>
    <lineage>
        <taxon>Eukaryota</taxon>
        <taxon>Metazoa</taxon>
        <taxon>Chordata</taxon>
        <taxon>Craniata</taxon>
        <taxon>Vertebrata</taxon>
        <taxon>Euteleostomi</taxon>
        <taxon>Actinopterygii</taxon>
        <taxon>Neopterygii</taxon>
        <taxon>Teleostei</taxon>
        <taxon>Clupei</taxon>
        <taxon>Clupeiformes</taxon>
        <taxon>Clupeoidei</taxon>
        <taxon>Clupeidae</taxon>
        <taxon>Clupea</taxon>
    </lineage>
</organism>
<dbReference type="KEGG" id="char:116219386"/>
<accession>A0A6P8F5Y7</accession>